<dbReference type="Proteomes" id="UP000184404">
    <property type="component" value="Unassembled WGS sequence"/>
</dbReference>
<dbReference type="PANTHER" id="PTHR11733:SF167">
    <property type="entry name" value="FI17812P1-RELATED"/>
    <property type="match status" value="1"/>
</dbReference>
<accession>A0A1M5A3I9</accession>
<name>A0A1M5A3I9_9FIRM</name>
<evidence type="ECO:0000313" key="12">
    <source>
        <dbReference type="Proteomes" id="UP000184404"/>
    </source>
</evidence>
<keyword evidence="6" id="KW-0862">Zinc</keyword>
<evidence type="ECO:0000256" key="1">
    <source>
        <dbReference type="ARBA" id="ARBA00001947"/>
    </source>
</evidence>
<gene>
    <name evidence="11" type="ORF">SAMN02745190_02191</name>
</gene>
<evidence type="ECO:0000256" key="8">
    <source>
        <dbReference type="SAM" id="SignalP"/>
    </source>
</evidence>
<dbReference type="Pfam" id="PF01431">
    <property type="entry name" value="Peptidase_M13"/>
    <property type="match status" value="1"/>
</dbReference>
<keyword evidence="5" id="KW-0378">Hydrolase</keyword>
<dbReference type="InterPro" id="IPR024079">
    <property type="entry name" value="MetalloPept_cat_dom_sf"/>
</dbReference>
<dbReference type="InterPro" id="IPR042089">
    <property type="entry name" value="Peptidase_M13_dom_2"/>
</dbReference>
<dbReference type="PANTHER" id="PTHR11733">
    <property type="entry name" value="ZINC METALLOPROTEASE FAMILY M13 NEPRILYSIN-RELATED"/>
    <property type="match status" value="1"/>
</dbReference>
<dbReference type="AlphaFoldDB" id="A0A1M5A3I9"/>
<dbReference type="EMBL" id="FQUG01000010">
    <property type="protein sequence ID" value="SHF24880.1"/>
    <property type="molecule type" value="Genomic_DNA"/>
</dbReference>
<dbReference type="SUPFAM" id="SSF55486">
    <property type="entry name" value="Metalloproteases ('zincins'), catalytic domain"/>
    <property type="match status" value="1"/>
</dbReference>
<evidence type="ECO:0000313" key="11">
    <source>
        <dbReference type="EMBL" id="SHF24880.1"/>
    </source>
</evidence>
<dbReference type="GO" id="GO:0004222">
    <property type="term" value="F:metalloendopeptidase activity"/>
    <property type="evidence" value="ECO:0007669"/>
    <property type="project" value="InterPro"/>
</dbReference>
<keyword evidence="4" id="KW-0479">Metal-binding</keyword>
<dbReference type="InterPro" id="IPR000718">
    <property type="entry name" value="Peptidase_M13"/>
</dbReference>
<dbReference type="GO" id="GO:0046872">
    <property type="term" value="F:metal ion binding"/>
    <property type="evidence" value="ECO:0007669"/>
    <property type="project" value="UniProtKB-KW"/>
</dbReference>
<dbReference type="Gene3D" id="3.40.390.10">
    <property type="entry name" value="Collagenase (Catalytic Domain)"/>
    <property type="match status" value="1"/>
</dbReference>
<comment type="similarity">
    <text evidence="2">Belongs to the peptidase M13 family.</text>
</comment>
<dbReference type="STRING" id="1123243.SAMN02745190_02191"/>
<feature type="domain" description="Peptidase M13 N-terminal" evidence="10">
    <location>
        <begin position="47"/>
        <end position="423"/>
    </location>
</feature>
<protein>
    <submittedName>
        <fullName evidence="11">Putative endopeptidase</fullName>
    </submittedName>
</protein>
<dbReference type="Gene3D" id="1.10.1380.10">
    <property type="entry name" value="Neutral endopeptidase , domain2"/>
    <property type="match status" value="1"/>
</dbReference>
<keyword evidence="3" id="KW-0645">Protease</keyword>
<feature type="chain" id="PRO_5012363971" evidence="8">
    <location>
        <begin position="28"/>
        <end position="672"/>
    </location>
</feature>
<keyword evidence="8" id="KW-0732">Signal</keyword>
<dbReference type="CDD" id="cd08662">
    <property type="entry name" value="M13"/>
    <property type="match status" value="1"/>
</dbReference>
<evidence type="ECO:0000256" key="6">
    <source>
        <dbReference type="ARBA" id="ARBA00022833"/>
    </source>
</evidence>
<reference evidence="11 12" key="1">
    <citation type="submission" date="2016-11" db="EMBL/GenBank/DDBJ databases">
        <authorList>
            <person name="Jaros S."/>
            <person name="Januszkiewicz K."/>
            <person name="Wedrychowicz H."/>
        </authorList>
    </citation>
    <scope>NUCLEOTIDE SEQUENCE [LARGE SCALE GENOMIC DNA]</scope>
    <source>
        <strain evidence="11 12">DSM 10502</strain>
    </source>
</reference>
<evidence type="ECO:0000256" key="7">
    <source>
        <dbReference type="ARBA" id="ARBA00023049"/>
    </source>
</evidence>
<dbReference type="PROSITE" id="PS51885">
    <property type="entry name" value="NEPRILYSIN"/>
    <property type="match status" value="1"/>
</dbReference>
<comment type="cofactor">
    <cofactor evidence="1">
        <name>Zn(2+)</name>
        <dbReference type="ChEBI" id="CHEBI:29105"/>
    </cofactor>
</comment>
<dbReference type="InterPro" id="IPR018497">
    <property type="entry name" value="Peptidase_M13_C"/>
</dbReference>
<organism evidence="11 12">
    <name type="scientific">Schwartzia succinivorans DSM 10502</name>
    <dbReference type="NCBI Taxonomy" id="1123243"/>
    <lineage>
        <taxon>Bacteria</taxon>
        <taxon>Bacillati</taxon>
        <taxon>Bacillota</taxon>
        <taxon>Negativicutes</taxon>
        <taxon>Selenomonadales</taxon>
        <taxon>Selenomonadaceae</taxon>
        <taxon>Schwartzia</taxon>
    </lineage>
</organism>
<dbReference type="InterPro" id="IPR008753">
    <property type="entry name" value="Peptidase_M13_N"/>
</dbReference>
<dbReference type="PRINTS" id="PR00786">
    <property type="entry name" value="NEPRILYSIN"/>
</dbReference>
<evidence type="ECO:0000259" key="10">
    <source>
        <dbReference type="Pfam" id="PF05649"/>
    </source>
</evidence>
<evidence type="ECO:0000256" key="4">
    <source>
        <dbReference type="ARBA" id="ARBA00022723"/>
    </source>
</evidence>
<evidence type="ECO:0000259" key="9">
    <source>
        <dbReference type="Pfam" id="PF01431"/>
    </source>
</evidence>
<dbReference type="GO" id="GO:0005886">
    <property type="term" value="C:plasma membrane"/>
    <property type="evidence" value="ECO:0007669"/>
    <property type="project" value="TreeGrafter"/>
</dbReference>
<keyword evidence="7" id="KW-0482">Metalloprotease</keyword>
<dbReference type="GO" id="GO:0016485">
    <property type="term" value="P:protein processing"/>
    <property type="evidence" value="ECO:0007669"/>
    <property type="project" value="TreeGrafter"/>
</dbReference>
<evidence type="ECO:0000256" key="2">
    <source>
        <dbReference type="ARBA" id="ARBA00007357"/>
    </source>
</evidence>
<dbReference type="Pfam" id="PF05649">
    <property type="entry name" value="Peptidase_M13_N"/>
    <property type="match status" value="1"/>
</dbReference>
<keyword evidence="12" id="KW-1185">Reference proteome</keyword>
<feature type="signal peptide" evidence="8">
    <location>
        <begin position="1"/>
        <end position="27"/>
    </location>
</feature>
<feature type="domain" description="Peptidase M13 C-terminal" evidence="9">
    <location>
        <begin position="480"/>
        <end position="669"/>
    </location>
</feature>
<sequence>MMVLKKIKYSFAAFSAAFLFGTAPVSAVPGDFFADISAERTEKAPRPQDDFYLSVNYEWIRSFNLSEGEYRDMFCPMEDKAELVLGGITTAASLEPEKNTDFSRISALYACLNDESGREKAGYGELSEVFEAIDSAETVQEYAERLGSIMGTYRFTAWFGGFDVERDWQEGKIYVPVWGVPQLRYEDELYSNNADESRIKLAEEHAAGLLKLYGRDEERAKESAGKIISMQRRLADARNAALIGEDSFRRVRMSAAELSEVYTHIELMPVLEAAGIGGAEDNHTVDVKEPEVLQAADEFLVQENLPVLKDYALVYILDAFEDVLTPAYEREAESFRRDFYRTSPTEKSAKMQHKAEHIIPELYGRQYALLFEDDEMKQDIMMLAEEIKSAYRRKIDSSDWMSGEAKEYAKVKLDSMRVKIGAPEKWPLHIDSFTFKHPRDGGVLIDNVLALYKAKAKAAGAQLFSECDGTEESFLPQTVNAYYRPSENAVIIPEALLQKPFYDKKYDRIEKLGGIGLIMAHEMSHSFDTVGAQFDADGCRRRWWTDEDEKAYREKICRISEYYSRYVSEDGQRTNGEQTVTENIADLGGISVVTELAGEKTDDLRRLYTKAAVCWRAKAGTVALRRKSGGVHALPHVRIDAVMSATDAFYRAFDVEKGDCMYVGPEDRVGLW</sequence>
<proteinExistence type="inferred from homology"/>
<evidence type="ECO:0000256" key="3">
    <source>
        <dbReference type="ARBA" id="ARBA00022670"/>
    </source>
</evidence>
<evidence type="ECO:0000256" key="5">
    <source>
        <dbReference type="ARBA" id="ARBA00022801"/>
    </source>
</evidence>